<accession>A0ABN1P1R9</accession>
<comment type="caution">
    <text evidence="2">The sequence shown here is derived from an EMBL/GenBank/DDBJ whole genome shotgun (WGS) entry which is preliminary data.</text>
</comment>
<evidence type="ECO:0000313" key="3">
    <source>
        <dbReference type="Proteomes" id="UP001500418"/>
    </source>
</evidence>
<evidence type="ECO:0000313" key="2">
    <source>
        <dbReference type="EMBL" id="GAA0920891.1"/>
    </source>
</evidence>
<protein>
    <submittedName>
        <fullName evidence="2">Uncharacterized protein</fullName>
    </submittedName>
</protein>
<feature type="region of interest" description="Disordered" evidence="1">
    <location>
        <begin position="1"/>
        <end position="32"/>
    </location>
</feature>
<organism evidence="2 3">
    <name type="scientific">Streptomyces rhizosphaericus</name>
    <dbReference type="NCBI Taxonomy" id="114699"/>
    <lineage>
        <taxon>Bacteria</taxon>
        <taxon>Bacillati</taxon>
        <taxon>Actinomycetota</taxon>
        <taxon>Actinomycetes</taxon>
        <taxon>Kitasatosporales</taxon>
        <taxon>Streptomycetaceae</taxon>
        <taxon>Streptomyces</taxon>
        <taxon>Streptomyces violaceusniger group</taxon>
    </lineage>
</organism>
<reference evidence="2 3" key="1">
    <citation type="journal article" date="2019" name="Int. J. Syst. Evol. Microbiol.">
        <title>The Global Catalogue of Microorganisms (GCM) 10K type strain sequencing project: providing services to taxonomists for standard genome sequencing and annotation.</title>
        <authorList>
            <consortium name="The Broad Institute Genomics Platform"/>
            <consortium name="The Broad Institute Genome Sequencing Center for Infectious Disease"/>
            <person name="Wu L."/>
            <person name="Ma J."/>
        </authorList>
    </citation>
    <scope>NUCLEOTIDE SEQUENCE [LARGE SCALE GENOMIC DNA]</scope>
    <source>
        <strain evidence="2 3">JCM 11444</strain>
    </source>
</reference>
<dbReference type="EMBL" id="BAAAID010000005">
    <property type="protein sequence ID" value="GAA0920891.1"/>
    <property type="molecule type" value="Genomic_DNA"/>
</dbReference>
<evidence type="ECO:0000256" key="1">
    <source>
        <dbReference type="SAM" id="MobiDB-lite"/>
    </source>
</evidence>
<name>A0ABN1P1R9_9ACTN</name>
<dbReference type="Proteomes" id="UP001500418">
    <property type="component" value="Unassembled WGS sequence"/>
</dbReference>
<proteinExistence type="predicted"/>
<sequence>MHDAASSSPSSGDPQPSSEPAQSPGGDNAVSYEEAFETVGAVIAWYGRALLLARRSGDQQRLEELKAQRQKCVEEQQRLQDAGPKEIARIAAEYATRLKELESTDQRGES</sequence>
<keyword evidence="3" id="KW-1185">Reference proteome</keyword>
<feature type="compositionally biased region" description="Low complexity" evidence="1">
    <location>
        <begin position="1"/>
        <end position="20"/>
    </location>
</feature>
<gene>
    <name evidence="2" type="ORF">GCM10009575_014140</name>
</gene>